<evidence type="ECO:0000313" key="2">
    <source>
        <dbReference type="Proteomes" id="UP000828941"/>
    </source>
</evidence>
<dbReference type="EMBL" id="CM039438">
    <property type="protein sequence ID" value="KAI4300632.1"/>
    <property type="molecule type" value="Genomic_DNA"/>
</dbReference>
<organism evidence="1 2">
    <name type="scientific">Bauhinia variegata</name>
    <name type="common">Purple orchid tree</name>
    <name type="synonym">Phanera variegata</name>
    <dbReference type="NCBI Taxonomy" id="167791"/>
    <lineage>
        <taxon>Eukaryota</taxon>
        <taxon>Viridiplantae</taxon>
        <taxon>Streptophyta</taxon>
        <taxon>Embryophyta</taxon>
        <taxon>Tracheophyta</taxon>
        <taxon>Spermatophyta</taxon>
        <taxon>Magnoliopsida</taxon>
        <taxon>eudicotyledons</taxon>
        <taxon>Gunneridae</taxon>
        <taxon>Pentapetalae</taxon>
        <taxon>rosids</taxon>
        <taxon>fabids</taxon>
        <taxon>Fabales</taxon>
        <taxon>Fabaceae</taxon>
        <taxon>Cercidoideae</taxon>
        <taxon>Cercideae</taxon>
        <taxon>Bauhiniinae</taxon>
        <taxon>Bauhinia</taxon>
    </lineage>
</organism>
<protein>
    <submittedName>
        <fullName evidence="1">Uncharacterized protein</fullName>
    </submittedName>
</protein>
<sequence length="90" mass="9820">MSEREANLNSGAFDQDVLASPVWFGLSLELEPLCVGRLSTQSNSHANKEKVFARAHHLMQNGFHNHHPSPQYVALGSPPGSNPSSDLVQK</sequence>
<name>A0ACB9KTJ1_BAUVA</name>
<keyword evidence="2" id="KW-1185">Reference proteome</keyword>
<dbReference type="Proteomes" id="UP000828941">
    <property type="component" value="Chromosome 13"/>
</dbReference>
<comment type="caution">
    <text evidence="1">The sequence shown here is derived from an EMBL/GenBank/DDBJ whole genome shotgun (WGS) entry which is preliminary data.</text>
</comment>
<evidence type="ECO:0000313" key="1">
    <source>
        <dbReference type="EMBL" id="KAI4300632.1"/>
    </source>
</evidence>
<accession>A0ACB9KTJ1</accession>
<gene>
    <name evidence="1" type="ORF">L6164_033986</name>
</gene>
<proteinExistence type="predicted"/>
<reference evidence="1 2" key="1">
    <citation type="journal article" date="2022" name="DNA Res.">
        <title>Chromosomal-level genome assembly of the orchid tree Bauhinia variegata (Leguminosae; Cercidoideae) supports the allotetraploid origin hypothesis of Bauhinia.</title>
        <authorList>
            <person name="Zhong Y."/>
            <person name="Chen Y."/>
            <person name="Zheng D."/>
            <person name="Pang J."/>
            <person name="Liu Y."/>
            <person name="Luo S."/>
            <person name="Meng S."/>
            <person name="Qian L."/>
            <person name="Wei D."/>
            <person name="Dai S."/>
            <person name="Zhou R."/>
        </authorList>
    </citation>
    <scope>NUCLEOTIDE SEQUENCE [LARGE SCALE GENOMIC DNA]</scope>
    <source>
        <strain evidence="1">BV-YZ2020</strain>
    </source>
</reference>